<feature type="transmembrane region" description="Helical" evidence="7">
    <location>
        <begin position="121"/>
        <end position="141"/>
    </location>
</feature>
<keyword evidence="10" id="KW-1185">Reference proteome</keyword>
<evidence type="ECO:0000259" key="8">
    <source>
        <dbReference type="PROSITE" id="PS50928"/>
    </source>
</evidence>
<dbReference type="PANTHER" id="PTHR30151">
    <property type="entry name" value="ALKANE SULFONATE ABC TRANSPORTER-RELATED, MEMBRANE SUBUNIT"/>
    <property type="match status" value="1"/>
</dbReference>
<evidence type="ECO:0000256" key="4">
    <source>
        <dbReference type="ARBA" id="ARBA00022692"/>
    </source>
</evidence>
<keyword evidence="4 7" id="KW-0812">Transmembrane</keyword>
<dbReference type="SUPFAM" id="SSF161098">
    <property type="entry name" value="MetI-like"/>
    <property type="match status" value="1"/>
</dbReference>
<comment type="subcellular location">
    <subcellularLocation>
        <location evidence="1 7">Cell membrane</location>
        <topology evidence="1 7">Multi-pass membrane protein</topology>
    </subcellularLocation>
</comment>
<protein>
    <submittedName>
        <fullName evidence="9">ABC transporter permease</fullName>
    </submittedName>
</protein>
<accession>A0A372FYI0</accession>
<dbReference type="PROSITE" id="PS50928">
    <property type="entry name" value="ABC_TM1"/>
    <property type="match status" value="1"/>
</dbReference>
<evidence type="ECO:0000313" key="10">
    <source>
        <dbReference type="Proteomes" id="UP000262621"/>
    </source>
</evidence>
<dbReference type="Pfam" id="PF00528">
    <property type="entry name" value="BPD_transp_1"/>
    <property type="match status" value="1"/>
</dbReference>
<keyword evidence="5 7" id="KW-1133">Transmembrane helix</keyword>
<dbReference type="Gene3D" id="1.10.3720.10">
    <property type="entry name" value="MetI-like"/>
    <property type="match status" value="1"/>
</dbReference>
<evidence type="ECO:0000256" key="5">
    <source>
        <dbReference type="ARBA" id="ARBA00022989"/>
    </source>
</evidence>
<evidence type="ECO:0000256" key="7">
    <source>
        <dbReference type="RuleBase" id="RU363032"/>
    </source>
</evidence>
<feature type="transmembrane region" description="Helical" evidence="7">
    <location>
        <begin position="207"/>
        <end position="230"/>
    </location>
</feature>
<proteinExistence type="inferred from homology"/>
<dbReference type="GO" id="GO:0005886">
    <property type="term" value="C:plasma membrane"/>
    <property type="evidence" value="ECO:0007669"/>
    <property type="project" value="UniProtKB-SubCell"/>
</dbReference>
<gene>
    <name evidence="9" type="ORF">D0Q02_14660</name>
</gene>
<keyword evidence="3" id="KW-1003">Cell membrane</keyword>
<dbReference type="EMBL" id="QVFU01000013">
    <property type="protein sequence ID" value="RFS45845.1"/>
    <property type="molecule type" value="Genomic_DNA"/>
</dbReference>
<keyword evidence="6 7" id="KW-0472">Membrane</keyword>
<sequence length="273" mass="29484">MVTQLAESRPVTPPSRWATVRNQLVQRQRLVLGTASVIAFLTTWQIAADQGWVNVLFTSSPLAIVQAGQDIWSNGQLALNFKASAELFVLGFLLSVAIAIPLGIAMGWYRWFDAIVDPFVSILYATPRIALIPLVLVWAGIGFESRLIVVVLAAVFPLLINTIAGVRATDPQLLRVSRSYLGSDLAIFRTLVIPSAIPYIISGLRHAINQALIGVVVAEFFGGNIGLGAMITSAGLELRTDIAFVGVLIIAGSALLLTALLRIIESRLTAWRE</sequence>
<evidence type="ECO:0000256" key="1">
    <source>
        <dbReference type="ARBA" id="ARBA00004651"/>
    </source>
</evidence>
<evidence type="ECO:0000256" key="6">
    <source>
        <dbReference type="ARBA" id="ARBA00023136"/>
    </source>
</evidence>
<dbReference type="CDD" id="cd06261">
    <property type="entry name" value="TM_PBP2"/>
    <property type="match status" value="1"/>
</dbReference>
<organism evidence="9 10">
    <name type="scientific">Micromonospora craniellae</name>
    <dbReference type="NCBI Taxonomy" id="2294034"/>
    <lineage>
        <taxon>Bacteria</taxon>
        <taxon>Bacillati</taxon>
        <taxon>Actinomycetota</taxon>
        <taxon>Actinomycetes</taxon>
        <taxon>Micromonosporales</taxon>
        <taxon>Micromonosporaceae</taxon>
        <taxon>Micromonospora</taxon>
    </lineage>
</organism>
<keyword evidence="2 7" id="KW-0813">Transport</keyword>
<dbReference type="Proteomes" id="UP000262621">
    <property type="component" value="Unassembled WGS sequence"/>
</dbReference>
<dbReference type="AlphaFoldDB" id="A0A372FYI0"/>
<evidence type="ECO:0000256" key="3">
    <source>
        <dbReference type="ARBA" id="ARBA00022475"/>
    </source>
</evidence>
<dbReference type="InterPro" id="IPR035906">
    <property type="entry name" value="MetI-like_sf"/>
</dbReference>
<comment type="similarity">
    <text evidence="7">Belongs to the binding-protein-dependent transport system permease family.</text>
</comment>
<comment type="caution">
    <text evidence="9">The sequence shown here is derived from an EMBL/GenBank/DDBJ whole genome shotgun (WGS) entry which is preliminary data.</text>
</comment>
<feature type="domain" description="ABC transmembrane type-1" evidence="8">
    <location>
        <begin position="81"/>
        <end position="261"/>
    </location>
</feature>
<evidence type="ECO:0000313" key="9">
    <source>
        <dbReference type="EMBL" id="RFS45845.1"/>
    </source>
</evidence>
<dbReference type="PANTHER" id="PTHR30151:SF0">
    <property type="entry name" value="ABC TRANSPORTER PERMEASE PROTEIN MJ0413-RELATED"/>
    <property type="match status" value="1"/>
</dbReference>
<feature type="transmembrane region" description="Helical" evidence="7">
    <location>
        <begin position="180"/>
        <end position="201"/>
    </location>
</feature>
<dbReference type="GO" id="GO:0055085">
    <property type="term" value="P:transmembrane transport"/>
    <property type="evidence" value="ECO:0007669"/>
    <property type="project" value="InterPro"/>
</dbReference>
<evidence type="ECO:0000256" key="2">
    <source>
        <dbReference type="ARBA" id="ARBA00022448"/>
    </source>
</evidence>
<feature type="transmembrane region" description="Helical" evidence="7">
    <location>
        <begin position="147"/>
        <end position="168"/>
    </location>
</feature>
<feature type="transmembrane region" description="Helical" evidence="7">
    <location>
        <begin position="242"/>
        <end position="264"/>
    </location>
</feature>
<feature type="transmembrane region" description="Helical" evidence="7">
    <location>
        <begin position="87"/>
        <end position="109"/>
    </location>
</feature>
<reference evidence="9 10" key="1">
    <citation type="submission" date="2018-08" db="EMBL/GenBank/DDBJ databases">
        <title>Verrucosispora craniellae sp. nov., isolated from a marine sponge in the South China Sea.</title>
        <authorList>
            <person name="Li L."/>
            <person name="Lin H.W."/>
        </authorList>
    </citation>
    <scope>NUCLEOTIDE SEQUENCE [LARGE SCALE GENOMIC DNA]</scope>
    <source>
        <strain evidence="9 10">LHW63014</strain>
    </source>
</reference>
<name>A0A372FYI0_9ACTN</name>
<dbReference type="InterPro" id="IPR000515">
    <property type="entry name" value="MetI-like"/>
</dbReference>